<evidence type="ECO:0000259" key="7">
    <source>
        <dbReference type="PROSITE" id="PS51462"/>
    </source>
</evidence>
<keyword evidence="6" id="KW-0464">Manganese</keyword>
<evidence type="ECO:0000256" key="3">
    <source>
        <dbReference type="ARBA" id="ARBA00022723"/>
    </source>
</evidence>
<dbReference type="EMBL" id="MIGB01000019">
    <property type="protein sequence ID" value="OSY39051.1"/>
    <property type="molecule type" value="Genomic_DNA"/>
</dbReference>
<organism evidence="8 9">
    <name type="scientific">Pseudonocardia autotrophica</name>
    <name type="common">Amycolata autotrophica</name>
    <name type="synonym">Nocardia autotrophica</name>
    <dbReference type="NCBI Taxonomy" id="2074"/>
    <lineage>
        <taxon>Bacteria</taxon>
        <taxon>Bacillati</taxon>
        <taxon>Actinomycetota</taxon>
        <taxon>Actinomycetes</taxon>
        <taxon>Pseudonocardiales</taxon>
        <taxon>Pseudonocardiaceae</taxon>
        <taxon>Pseudonocardia</taxon>
    </lineage>
</organism>
<dbReference type="RefSeq" id="WP_085913835.1">
    <property type="nucleotide sequence ID" value="NZ_AP018920.1"/>
</dbReference>
<accession>A0A1Y2MV71</accession>
<evidence type="ECO:0000256" key="5">
    <source>
        <dbReference type="ARBA" id="ARBA00022842"/>
    </source>
</evidence>
<dbReference type="CDD" id="cd03426">
    <property type="entry name" value="NUDIX_CoAse_Nudt7"/>
    <property type="match status" value="1"/>
</dbReference>
<feature type="domain" description="Nudix hydrolase" evidence="7">
    <location>
        <begin position="59"/>
        <end position="192"/>
    </location>
</feature>
<evidence type="ECO:0000256" key="2">
    <source>
        <dbReference type="ARBA" id="ARBA00001946"/>
    </source>
</evidence>
<dbReference type="AlphaFoldDB" id="A0A1Y2MV71"/>
<reference evidence="8 9" key="1">
    <citation type="submission" date="2016-09" db="EMBL/GenBank/DDBJ databases">
        <title>Pseudonocardia autotrophica DSM535, a candidate organism with high potential of specific P450 cytochromes.</title>
        <authorList>
            <person name="Grumaz C."/>
            <person name="Vainshtein Y."/>
            <person name="Kirstahler P."/>
            <person name="Sohn K."/>
        </authorList>
    </citation>
    <scope>NUCLEOTIDE SEQUENCE [LARGE SCALE GENOMIC DNA]</scope>
    <source>
        <strain evidence="8 9">DSM 535</strain>
    </source>
</reference>
<dbReference type="InterPro" id="IPR015797">
    <property type="entry name" value="NUDIX_hydrolase-like_dom_sf"/>
</dbReference>
<dbReference type="GO" id="GO:0010945">
    <property type="term" value="F:coenzyme A diphosphatase activity"/>
    <property type="evidence" value="ECO:0007669"/>
    <property type="project" value="InterPro"/>
</dbReference>
<keyword evidence="4 8" id="KW-0378">Hydrolase</keyword>
<evidence type="ECO:0000313" key="9">
    <source>
        <dbReference type="Proteomes" id="UP000194360"/>
    </source>
</evidence>
<comment type="cofactor">
    <cofactor evidence="1">
        <name>Mn(2+)</name>
        <dbReference type="ChEBI" id="CHEBI:29035"/>
    </cofactor>
</comment>
<keyword evidence="9" id="KW-1185">Reference proteome</keyword>
<proteinExistence type="predicted"/>
<dbReference type="PANTHER" id="PTHR12992">
    <property type="entry name" value="NUDIX HYDROLASE"/>
    <property type="match status" value="1"/>
</dbReference>
<comment type="caution">
    <text evidence="8">The sequence shown here is derived from an EMBL/GenBank/DDBJ whole genome shotgun (WGS) entry which is preliminary data.</text>
</comment>
<protein>
    <submittedName>
        <fullName evidence="8">Putative NUDIX hydrolase</fullName>
    </submittedName>
</protein>
<comment type="cofactor">
    <cofactor evidence="2">
        <name>Mg(2+)</name>
        <dbReference type="ChEBI" id="CHEBI:18420"/>
    </cofactor>
</comment>
<evidence type="ECO:0000256" key="6">
    <source>
        <dbReference type="ARBA" id="ARBA00023211"/>
    </source>
</evidence>
<dbReference type="STRING" id="2074.BG845_03620"/>
<name>A0A1Y2MV71_PSEAH</name>
<evidence type="ECO:0000256" key="1">
    <source>
        <dbReference type="ARBA" id="ARBA00001936"/>
    </source>
</evidence>
<dbReference type="Proteomes" id="UP000194360">
    <property type="component" value="Unassembled WGS sequence"/>
</dbReference>
<dbReference type="PANTHER" id="PTHR12992:SF11">
    <property type="entry name" value="MITOCHONDRIAL COENZYME A DIPHOSPHATASE NUDT8"/>
    <property type="match status" value="1"/>
</dbReference>
<evidence type="ECO:0000313" key="8">
    <source>
        <dbReference type="EMBL" id="OSY39051.1"/>
    </source>
</evidence>
<dbReference type="PROSITE" id="PS51462">
    <property type="entry name" value="NUDIX"/>
    <property type="match status" value="1"/>
</dbReference>
<dbReference type="InterPro" id="IPR045121">
    <property type="entry name" value="CoAse"/>
</dbReference>
<dbReference type="Pfam" id="PF00293">
    <property type="entry name" value="NUDIX"/>
    <property type="match status" value="1"/>
</dbReference>
<dbReference type="GO" id="GO:0046872">
    <property type="term" value="F:metal ion binding"/>
    <property type="evidence" value="ECO:0007669"/>
    <property type="project" value="UniProtKB-KW"/>
</dbReference>
<keyword evidence="5" id="KW-0460">Magnesium</keyword>
<dbReference type="SUPFAM" id="SSF55811">
    <property type="entry name" value="Nudix"/>
    <property type="match status" value="1"/>
</dbReference>
<gene>
    <name evidence="8" type="ORF">BG845_03620</name>
</gene>
<evidence type="ECO:0000256" key="4">
    <source>
        <dbReference type="ARBA" id="ARBA00022801"/>
    </source>
</evidence>
<dbReference type="OrthoDB" id="9802805at2"/>
<sequence length="235" mass="25348">MSSSCAADPAIARARHWLDATRVHPDRAPGWMHPLLRGLDTAGPADISANDLAPDGIAARQSAVLVLLSGGPDGPEVVLQRRARRLRHHSGEISFPGGRRDEGDHDPVATALREAQEETGLDPSTVDVVATFPRLVLLTGFHVTAVLGHWTARSTLSAADPAETEAVLQVPLATLAEPAHRFRMRAGGGAWRGPAFRIGDDVVWGYTGEVLDTVLRMGGWHRDWPPGPEQDWEDL</sequence>
<keyword evidence="3" id="KW-0479">Metal-binding</keyword>
<dbReference type="Gene3D" id="3.90.79.10">
    <property type="entry name" value="Nucleoside Triphosphate Pyrophosphohydrolase"/>
    <property type="match status" value="1"/>
</dbReference>
<dbReference type="InterPro" id="IPR000086">
    <property type="entry name" value="NUDIX_hydrolase_dom"/>
</dbReference>